<comment type="catalytic activity">
    <reaction evidence="17">
        <text>ergosterol + NADP(+) = ergosta-5,7,22,24(28)-tetraen-3beta-ol + NADPH + H(+)</text>
        <dbReference type="Rhea" id="RHEA:18501"/>
        <dbReference type="ChEBI" id="CHEBI:15378"/>
        <dbReference type="ChEBI" id="CHEBI:16933"/>
        <dbReference type="ChEBI" id="CHEBI:18249"/>
        <dbReference type="ChEBI" id="CHEBI:57783"/>
        <dbReference type="ChEBI" id="CHEBI:58349"/>
        <dbReference type="EC" id="1.3.1.71"/>
    </reaction>
    <physiologicalReaction direction="right-to-left" evidence="17">
        <dbReference type="Rhea" id="RHEA:18503"/>
    </physiologicalReaction>
</comment>
<comment type="subcellular location">
    <subcellularLocation>
        <location evidence="1">Endoplasmic reticulum membrane</location>
        <topology evidence="1">Multi-pass membrane protein</topology>
    </subcellularLocation>
</comment>
<reference evidence="20" key="1">
    <citation type="submission" date="2014-11" db="EMBL/GenBank/DDBJ databases">
        <authorList>
            <person name="Otto D Thomas"/>
            <person name="Naeem Raeece"/>
        </authorList>
    </citation>
    <scope>NUCLEOTIDE SEQUENCE</scope>
</reference>
<evidence type="ECO:0000256" key="14">
    <source>
        <dbReference type="ARBA" id="ARBA00023221"/>
    </source>
</evidence>
<dbReference type="Pfam" id="PF01222">
    <property type="entry name" value="ERG4_ERG24"/>
    <property type="match status" value="1"/>
</dbReference>
<evidence type="ECO:0000256" key="19">
    <source>
        <dbReference type="SAM" id="Phobius"/>
    </source>
</evidence>
<dbReference type="VEuPathDB" id="CryptoDB:Cvel_22521"/>
<evidence type="ECO:0000256" key="10">
    <source>
        <dbReference type="ARBA" id="ARBA00023011"/>
    </source>
</evidence>
<evidence type="ECO:0000256" key="2">
    <source>
        <dbReference type="ARBA" id="ARBA00005402"/>
    </source>
</evidence>
<evidence type="ECO:0000256" key="4">
    <source>
        <dbReference type="ARBA" id="ARBA00022692"/>
    </source>
</evidence>
<evidence type="ECO:0000256" key="6">
    <source>
        <dbReference type="ARBA" id="ARBA00022857"/>
    </source>
</evidence>
<feature type="transmembrane region" description="Helical" evidence="19">
    <location>
        <begin position="323"/>
        <end position="340"/>
    </location>
</feature>
<dbReference type="InterPro" id="IPR018083">
    <property type="entry name" value="Sterol_reductase_CS"/>
</dbReference>
<evidence type="ECO:0000256" key="15">
    <source>
        <dbReference type="ARBA" id="ARBA00029435"/>
    </source>
</evidence>
<dbReference type="EMBL" id="CDMZ01001349">
    <property type="protein sequence ID" value="CEM31290.1"/>
    <property type="molecule type" value="Genomic_DNA"/>
</dbReference>
<evidence type="ECO:0000256" key="17">
    <source>
        <dbReference type="ARBA" id="ARBA00048918"/>
    </source>
</evidence>
<feature type="region of interest" description="Disordered" evidence="18">
    <location>
        <begin position="1"/>
        <end position="25"/>
    </location>
</feature>
<name>A0A0G4GM62_9ALVE</name>
<keyword evidence="5" id="KW-0256">Endoplasmic reticulum</keyword>
<feature type="transmembrane region" description="Helical" evidence="19">
    <location>
        <begin position="405"/>
        <end position="433"/>
    </location>
</feature>
<dbReference type="PANTHER" id="PTHR21257">
    <property type="entry name" value="DELTA(14)-STEROL REDUCTASE"/>
    <property type="match status" value="1"/>
</dbReference>
<organism evidence="20">
    <name type="scientific">Chromera velia CCMP2878</name>
    <dbReference type="NCBI Taxonomy" id="1169474"/>
    <lineage>
        <taxon>Eukaryota</taxon>
        <taxon>Sar</taxon>
        <taxon>Alveolata</taxon>
        <taxon>Colpodellida</taxon>
        <taxon>Chromeraceae</taxon>
        <taxon>Chromera</taxon>
    </lineage>
</organism>
<gene>
    <name evidence="20" type="ORF">Cvel_22521</name>
</gene>
<keyword evidence="6" id="KW-0521">NADP</keyword>
<evidence type="ECO:0000256" key="1">
    <source>
        <dbReference type="ARBA" id="ARBA00004477"/>
    </source>
</evidence>
<keyword evidence="3" id="KW-0444">Lipid biosynthesis</keyword>
<dbReference type="PhylomeDB" id="A0A0G4GM62"/>
<dbReference type="GO" id="GO:0006696">
    <property type="term" value="P:ergosterol biosynthetic process"/>
    <property type="evidence" value="ECO:0007669"/>
    <property type="project" value="TreeGrafter"/>
</dbReference>
<evidence type="ECO:0000256" key="18">
    <source>
        <dbReference type="SAM" id="MobiDB-lite"/>
    </source>
</evidence>
<evidence type="ECO:0000256" key="3">
    <source>
        <dbReference type="ARBA" id="ARBA00022516"/>
    </source>
</evidence>
<keyword evidence="14" id="KW-0753">Steroid metabolism</keyword>
<dbReference type="EC" id="1.3.1.71" evidence="16"/>
<evidence type="ECO:0000256" key="9">
    <source>
        <dbReference type="ARBA" id="ARBA00023002"/>
    </source>
</evidence>
<dbReference type="GO" id="GO:0005789">
    <property type="term" value="C:endoplasmic reticulum membrane"/>
    <property type="evidence" value="ECO:0007669"/>
    <property type="project" value="UniProtKB-SubCell"/>
</dbReference>
<feature type="transmembrane region" description="Helical" evidence="19">
    <location>
        <begin position="289"/>
        <end position="311"/>
    </location>
</feature>
<dbReference type="Gene3D" id="1.20.120.1630">
    <property type="match status" value="1"/>
</dbReference>
<keyword evidence="12 19" id="KW-0472">Membrane</keyword>
<evidence type="ECO:0000256" key="16">
    <source>
        <dbReference type="ARBA" id="ARBA00038892"/>
    </source>
</evidence>
<protein>
    <recommendedName>
        <fullName evidence="16">Delta(24(24(1)))-sterol reductase</fullName>
        <ecNumber evidence="16">1.3.1.71</ecNumber>
    </recommendedName>
</protein>
<keyword evidence="7" id="KW-0752">Steroid biosynthesis</keyword>
<comment type="similarity">
    <text evidence="2">Belongs to the ERG4/ERG24 family.</text>
</comment>
<proteinExistence type="inferred from homology"/>
<feature type="transmembrane region" description="Helical" evidence="19">
    <location>
        <begin position="39"/>
        <end position="61"/>
    </location>
</feature>
<dbReference type="FunFam" id="1.20.120.1630:FF:000003">
    <property type="entry name" value="C-24(28) sterol reductase"/>
    <property type="match status" value="1"/>
</dbReference>
<feature type="transmembrane region" description="Helical" evidence="19">
    <location>
        <begin position="139"/>
        <end position="163"/>
    </location>
</feature>
<keyword evidence="9" id="KW-0560">Oxidoreductase</keyword>
<evidence type="ECO:0000256" key="7">
    <source>
        <dbReference type="ARBA" id="ARBA00022955"/>
    </source>
</evidence>
<keyword evidence="8 19" id="KW-1133">Transmembrane helix</keyword>
<keyword evidence="11" id="KW-0443">Lipid metabolism</keyword>
<evidence type="ECO:0000256" key="11">
    <source>
        <dbReference type="ARBA" id="ARBA00023098"/>
    </source>
</evidence>
<feature type="transmembrane region" description="Helical" evidence="19">
    <location>
        <begin position="169"/>
        <end position="191"/>
    </location>
</feature>
<keyword evidence="10" id="KW-0756">Sterol biosynthesis</keyword>
<evidence type="ECO:0000313" key="20">
    <source>
        <dbReference type="EMBL" id="CEM31290.1"/>
    </source>
</evidence>
<evidence type="ECO:0000256" key="8">
    <source>
        <dbReference type="ARBA" id="ARBA00022989"/>
    </source>
</evidence>
<evidence type="ECO:0000256" key="5">
    <source>
        <dbReference type="ARBA" id="ARBA00022824"/>
    </source>
</evidence>
<dbReference type="PROSITE" id="PS01017">
    <property type="entry name" value="STEROL_REDUCT_1"/>
    <property type="match status" value="1"/>
</dbReference>
<accession>A0A0G4GM62</accession>
<evidence type="ECO:0000256" key="12">
    <source>
        <dbReference type="ARBA" id="ARBA00023136"/>
    </source>
</evidence>
<keyword evidence="4 19" id="KW-0812">Transmembrane</keyword>
<dbReference type="GO" id="GO:0000246">
    <property type="term" value="F:Delta24(24-1) sterol reductase activity"/>
    <property type="evidence" value="ECO:0007669"/>
    <property type="project" value="UniProtKB-EC"/>
</dbReference>
<sequence length="468" mass="52887">MPPRTKPEKGNTVSSSSSSPPPTADEIEKKIDSEVHYEFGGPVSVGILMGFFPCLMIYIFVCLAHNRGDLIVPGFTHSFEAYTSMLYSCVPTFEAVGVYGLFVVFEAVLAVTLPGPMVQGLPVPSLKGKRLDYCCNGVACWYATLGTAAVLHLSGVFPLTWLIRNFGPLMTVAIGFGLASTAATYLWTVFFGTPHRMSGNFVYDLFMGAPLNPRLLGGKLDLKMFSEIRVPWVLLFFITLSCCLERQEQTGHVGWQLWFLLLAHGLYTNACMKGEECIPTTWDIFYEKWGFMLIFWNFAGVPFTYCISSLYCLHNESADQTPLWVRIGLFALLLTAYYVWDTSNAQKNFFRMQQAGTYKARPFAFPQLPWALLKDPQFIKTKAGSTLLVSGWFGVARKINYTADLVMALCWGLACGVRSFLPFFYFFFFLAVLSHRVWRDQERLAKKYGTDWVEYCKKVPYIFVPYVV</sequence>
<evidence type="ECO:0000256" key="13">
    <source>
        <dbReference type="ARBA" id="ARBA00023166"/>
    </source>
</evidence>
<dbReference type="AlphaFoldDB" id="A0A0G4GM62"/>
<dbReference type="InterPro" id="IPR001171">
    <property type="entry name" value="ERG24_DHCR-like"/>
</dbReference>
<dbReference type="PANTHER" id="PTHR21257:SF31">
    <property type="entry name" value="DELTA(24(24(1)))-STEROL REDUCTASE ERG4"/>
    <property type="match status" value="1"/>
</dbReference>
<keyword evidence="13" id="KW-1207">Sterol metabolism</keyword>
<comment type="pathway">
    <text evidence="15">Steroid metabolism; ergosterol biosynthesis.</text>
</comment>